<dbReference type="RefSeq" id="WP_324669409.1">
    <property type="nucleotide sequence ID" value="NZ_CP141614.1"/>
</dbReference>
<dbReference type="Proteomes" id="UP001333102">
    <property type="component" value="Chromosome"/>
</dbReference>
<evidence type="ECO:0000313" key="2">
    <source>
        <dbReference type="EMBL" id="WRP15020.1"/>
    </source>
</evidence>
<dbReference type="InterPro" id="IPR005064">
    <property type="entry name" value="BUG"/>
</dbReference>
<sequence>MIVQYGAGGGVDTVIRAACGVLERILGSRFVVINMPGAVGSLASAEVFRRPADGYTLLGAGDYSKSHRVLGLSTTVPWKDWQYYKLAGSIPAWSVRYDSPYKTIADVVEDALARPGKVRVSTSGIGGAWHEATLIGLGPTGAEFTYVPYSGGAEAALAGLRGDVEVIASGVHEVVQFLRADQLRTLAVFSQRPIEVPGVRQPLRTLAESLPGVAVGGLDYPMVLGFKRDVDPSILKKLEVALQDAVADPDFTRVLHERVIFPDFLSGAEADREAAYYESLTAWTFWEHQLPGVRVDPSALGIPRPENFEQWWPPTGYRPAIP</sequence>
<dbReference type="SUPFAM" id="SSF53850">
    <property type="entry name" value="Periplasmic binding protein-like II"/>
    <property type="match status" value="1"/>
</dbReference>
<dbReference type="Pfam" id="PF03401">
    <property type="entry name" value="TctC"/>
    <property type="match status" value="1"/>
</dbReference>
<gene>
    <name evidence="2" type="ORF">VLY81_02260</name>
</gene>
<evidence type="ECO:0000256" key="1">
    <source>
        <dbReference type="ARBA" id="ARBA00006987"/>
    </source>
</evidence>
<dbReference type="PANTHER" id="PTHR42928:SF5">
    <property type="entry name" value="BLR1237 PROTEIN"/>
    <property type="match status" value="1"/>
</dbReference>
<keyword evidence="3" id="KW-1185">Reference proteome</keyword>
<dbReference type="EMBL" id="CP141614">
    <property type="protein sequence ID" value="WRP15020.1"/>
    <property type="molecule type" value="Genomic_DNA"/>
</dbReference>
<reference evidence="3" key="1">
    <citation type="submission" date="2023-12" db="EMBL/GenBank/DDBJ databases">
        <title>Novel isolates from deep terrestrial aquifers shed light on the physiology and ecology of the class Limnochordia.</title>
        <authorList>
            <person name="Karnachuk O.V."/>
            <person name="Lukina A.P."/>
            <person name="Avakyan M.R."/>
            <person name="Kadnikov V."/>
            <person name="Begmatov S."/>
            <person name="Beletsky A.V."/>
            <person name="Mardanov A.V."/>
            <person name="Ravin N.V."/>
        </authorList>
    </citation>
    <scope>NUCLEOTIDE SEQUENCE [LARGE SCALE GENOMIC DNA]</scope>
    <source>
        <strain evidence="3">LN</strain>
    </source>
</reference>
<protein>
    <submittedName>
        <fullName evidence="2">Tripartite tricarboxylate transporter substrate binding protein</fullName>
    </submittedName>
</protein>
<organism evidence="2 3">
    <name type="scientific">Geochorda subterranea</name>
    <dbReference type="NCBI Taxonomy" id="3109564"/>
    <lineage>
        <taxon>Bacteria</taxon>
        <taxon>Bacillati</taxon>
        <taxon>Bacillota</taxon>
        <taxon>Limnochordia</taxon>
        <taxon>Limnochordales</taxon>
        <taxon>Geochordaceae</taxon>
        <taxon>Geochorda</taxon>
    </lineage>
</organism>
<comment type="similarity">
    <text evidence="1">Belongs to the UPF0065 (bug) family.</text>
</comment>
<evidence type="ECO:0000313" key="3">
    <source>
        <dbReference type="Proteomes" id="UP001333102"/>
    </source>
</evidence>
<proteinExistence type="inferred from homology"/>
<dbReference type="PANTHER" id="PTHR42928">
    <property type="entry name" value="TRICARBOXYLATE-BINDING PROTEIN"/>
    <property type="match status" value="1"/>
</dbReference>
<dbReference type="Gene3D" id="3.40.190.150">
    <property type="entry name" value="Bordetella uptake gene, domain 1"/>
    <property type="match status" value="1"/>
</dbReference>
<accession>A0ABZ1BR84</accession>
<name>A0ABZ1BR84_9FIRM</name>
<dbReference type="CDD" id="cd07012">
    <property type="entry name" value="PBP2_Bug_TTT"/>
    <property type="match status" value="1"/>
</dbReference>
<dbReference type="InterPro" id="IPR042100">
    <property type="entry name" value="Bug_dom1"/>
</dbReference>
<dbReference type="Gene3D" id="3.40.190.10">
    <property type="entry name" value="Periplasmic binding protein-like II"/>
    <property type="match status" value="1"/>
</dbReference>